<dbReference type="InterPro" id="IPR027417">
    <property type="entry name" value="P-loop_NTPase"/>
</dbReference>
<dbReference type="PANTHER" id="PTHR23077">
    <property type="entry name" value="AAA-FAMILY ATPASE"/>
    <property type="match status" value="1"/>
</dbReference>
<dbReference type="InterPro" id="IPR003959">
    <property type="entry name" value="ATPase_AAA_core"/>
</dbReference>
<dbReference type="Gene3D" id="3.40.50.300">
    <property type="entry name" value="P-loop containing nucleotide triphosphate hydrolases"/>
    <property type="match status" value="1"/>
</dbReference>
<dbReference type="EMBL" id="JARAOO010000003">
    <property type="protein sequence ID" value="KAJ7977519.1"/>
    <property type="molecule type" value="Genomic_DNA"/>
</dbReference>
<evidence type="ECO:0000313" key="3">
    <source>
        <dbReference type="Proteomes" id="UP001163823"/>
    </source>
</evidence>
<dbReference type="Pfam" id="PF00004">
    <property type="entry name" value="AAA"/>
    <property type="match status" value="1"/>
</dbReference>
<dbReference type="GO" id="GO:0016558">
    <property type="term" value="P:protein import into peroxisome matrix"/>
    <property type="evidence" value="ECO:0007669"/>
    <property type="project" value="TreeGrafter"/>
</dbReference>
<dbReference type="GO" id="GO:0016887">
    <property type="term" value="F:ATP hydrolysis activity"/>
    <property type="evidence" value="ECO:0007669"/>
    <property type="project" value="InterPro"/>
</dbReference>
<dbReference type="Proteomes" id="UP001163823">
    <property type="component" value="Chromosome 3"/>
</dbReference>
<sequence length="145" mass="16404">MLVGLKMWKNKSGILFSCLCCIRNCFHLGCASTLVFFCLAPWPQEQEKVVFQMLAEIDGLNDSSQDFFIIGVSNRPDLIDPELLWPGRFDKLLYVEVTSMHLIGSRSLKALTRKFKLHPDISLNSIQKCPPNFTVADMYALCAEA</sequence>
<feature type="domain" description="ATPase AAA-type core" evidence="1">
    <location>
        <begin position="44"/>
        <end position="96"/>
    </location>
</feature>
<name>A0AAD7Q9X0_QUISA</name>
<evidence type="ECO:0000259" key="1">
    <source>
        <dbReference type="Pfam" id="PF00004"/>
    </source>
</evidence>
<dbReference type="GO" id="GO:0005778">
    <property type="term" value="C:peroxisomal membrane"/>
    <property type="evidence" value="ECO:0007669"/>
    <property type="project" value="TreeGrafter"/>
</dbReference>
<dbReference type="SUPFAM" id="SSF52540">
    <property type="entry name" value="P-loop containing nucleoside triphosphate hydrolases"/>
    <property type="match status" value="1"/>
</dbReference>
<dbReference type="KEGG" id="qsa:O6P43_007133"/>
<accession>A0AAD7Q9X0</accession>
<reference evidence="2" key="1">
    <citation type="journal article" date="2023" name="Science">
        <title>Elucidation of the pathway for biosynthesis of saponin adjuvants from the soapbark tree.</title>
        <authorList>
            <person name="Reed J."/>
            <person name="Orme A."/>
            <person name="El-Demerdash A."/>
            <person name="Owen C."/>
            <person name="Martin L.B.B."/>
            <person name="Misra R.C."/>
            <person name="Kikuchi S."/>
            <person name="Rejzek M."/>
            <person name="Martin A.C."/>
            <person name="Harkess A."/>
            <person name="Leebens-Mack J."/>
            <person name="Louveau T."/>
            <person name="Stephenson M.J."/>
            <person name="Osbourn A."/>
        </authorList>
    </citation>
    <scope>NUCLEOTIDE SEQUENCE</scope>
    <source>
        <strain evidence="2">S10</strain>
    </source>
</reference>
<keyword evidence="3" id="KW-1185">Reference proteome</keyword>
<dbReference type="Gene3D" id="1.10.8.60">
    <property type="match status" value="1"/>
</dbReference>
<dbReference type="PANTHER" id="PTHR23077:SF9">
    <property type="entry name" value="PEROXISOMAL ATPASE PEX6"/>
    <property type="match status" value="1"/>
</dbReference>
<proteinExistence type="predicted"/>
<dbReference type="AlphaFoldDB" id="A0AAD7Q9X0"/>
<organism evidence="2 3">
    <name type="scientific">Quillaja saponaria</name>
    <name type="common">Soap bark tree</name>
    <dbReference type="NCBI Taxonomy" id="32244"/>
    <lineage>
        <taxon>Eukaryota</taxon>
        <taxon>Viridiplantae</taxon>
        <taxon>Streptophyta</taxon>
        <taxon>Embryophyta</taxon>
        <taxon>Tracheophyta</taxon>
        <taxon>Spermatophyta</taxon>
        <taxon>Magnoliopsida</taxon>
        <taxon>eudicotyledons</taxon>
        <taxon>Gunneridae</taxon>
        <taxon>Pentapetalae</taxon>
        <taxon>rosids</taxon>
        <taxon>fabids</taxon>
        <taxon>Fabales</taxon>
        <taxon>Quillajaceae</taxon>
        <taxon>Quillaja</taxon>
    </lineage>
</organism>
<dbReference type="InterPro" id="IPR050168">
    <property type="entry name" value="AAA_ATPase_domain"/>
</dbReference>
<dbReference type="GO" id="GO:0005829">
    <property type="term" value="C:cytosol"/>
    <property type="evidence" value="ECO:0007669"/>
    <property type="project" value="TreeGrafter"/>
</dbReference>
<comment type="caution">
    <text evidence="2">The sequence shown here is derived from an EMBL/GenBank/DDBJ whole genome shotgun (WGS) entry which is preliminary data.</text>
</comment>
<evidence type="ECO:0000313" key="2">
    <source>
        <dbReference type="EMBL" id="KAJ7977519.1"/>
    </source>
</evidence>
<protein>
    <submittedName>
        <fullName evidence="2">Peroxisome biogenesis protein 6</fullName>
    </submittedName>
</protein>
<dbReference type="GO" id="GO:0005524">
    <property type="term" value="F:ATP binding"/>
    <property type="evidence" value="ECO:0007669"/>
    <property type="project" value="InterPro"/>
</dbReference>
<gene>
    <name evidence="2" type="ORF">O6P43_007133</name>
</gene>